<gene>
    <name evidence="1" type="ORF">AJ80_09634</name>
</gene>
<dbReference type="EMBL" id="PDNA01000311">
    <property type="protein sequence ID" value="PGG97797.1"/>
    <property type="molecule type" value="Genomic_DNA"/>
</dbReference>
<proteinExistence type="predicted"/>
<accession>A0A2B7WMR8</accession>
<sequence length="87" mass="9931">MFLKLAKQFFNQLDKDLGNEFPDPYSATDSDSDNKVKVNLCTYIGAYWIRHTTIAGQPNPKKAPQWIADEYPTTKNGKRSSFCFLGH</sequence>
<name>A0A2B7WMR8_POLH7</name>
<evidence type="ECO:0000313" key="2">
    <source>
        <dbReference type="Proteomes" id="UP000224634"/>
    </source>
</evidence>
<reference evidence="1 2" key="1">
    <citation type="submission" date="2017-10" db="EMBL/GenBank/DDBJ databases">
        <title>Comparative genomics in systemic dimorphic fungi from Ajellomycetaceae.</title>
        <authorList>
            <person name="Munoz J.F."/>
            <person name="Mcewen J.G."/>
            <person name="Clay O.K."/>
            <person name="Cuomo C.A."/>
        </authorList>
    </citation>
    <scope>NUCLEOTIDE SEQUENCE [LARGE SCALE GENOMIC DNA]</scope>
    <source>
        <strain evidence="1 2">UAMH7299</strain>
    </source>
</reference>
<dbReference type="Proteomes" id="UP000224634">
    <property type="component" value="Unassembled WGS sequence"/>
</dbReference>
<keyword evidence="2" id="KW-1185">Reference proteome</keyword>
<dbReference type="AlphaFoldDB" id="A0A2B7WMR8"/>
<comment type="caution">
    <text evidence="1">The sequence shown here is derived from an EMBL/GenBank/DDBJ whole genome shotgun (WGS) entry which is preliminary data.</text>
</comment>
<organism evidence="1 2">
    <name type="scientific">Polytolypa hystricis (strain UAMH7299)</name>
    <dbReference type="NCBI Taxonomy" id="1447883"/>
    <lineage>
        <taxon>Eukaryota</taxon>
        <taxon>Fungi</taxon>
        <taxon>Dikarya</taxon>
        <taxon>Ascomycota</taxon>
        <taxon>Pezizomycotina</taxon>
        <taxon>Eurotiomycetes</taxon>
        <taxon>Eurotiomycetidae</taxon>
        <taxon>Onygenales</taxon>
        <taxon>Onygenales incertae sedis</taxon>
        <taxon>Polytolypa</taxon>
    </lineage>
</organism>
<protein>
    <submittedName>
        <fullName evidence="1">Uncharacterized protein</fullName>
    </submittedName>
</protein>
<evidence type="ECO:0000313" key="1">
    <source>
        <dbReference type="EMBL" id="PGG97797.1"/>
    </source>
</evidence>